<dbReference type="FunFam" id="3.10.520.10:FF:000001">
    <property type="entry name" value="FAD:protein FMN transferase"/>
    <property type="match status" value="1"/>
</dbReference>
<gene>
    <name evidence="21" type="ORF">CVP05_05330</name>
</gene>
<evidence type="ECO:0000256" key="20">
    <source>
        <dbReference type="RuleBase" id="RU363002"/>
    </source>
</evidence>
<keyword evidence="9" id="KW-0732">Signal</keyword>
<dbReference type="GO" id="GO:0016740">
    <property type="term" value="F:transferase activity"/>
    <property type="evidence" value="ECO:0007669"/>
    <property type="project" value="UniProtKB-UniRule"/>
</dbReference>
<evidence type="ECO:0000256" key="6">
    <source>
        <dbReference type="ARBA" id="ARBA00022630"/>
    </source>
</evidence>
<evidence type="ECO:0000256" key="10">
    <source>
        <dbReference type="ARBA" id="ARBA00022827"/>
    </source>
</evidence>
<dbReference type="EC" id="2.7.1.180" evidence="2 18"/>
<keyword evidence="10 18" id="KW-0274">FAD</keyword>
<evidence type="ECO:0000256" key="5">
    <source>
        <dbReference type="ARBA" id="ARBA00022519"/>
    </source>
</evidence>
<comment type="similarity">
    <text evidence="1 18 20">Belongs to the ApbE family.</text>
</comment>
<dbReference type="EMBL" id="PHHA01000009">
    <property type="protein sequence ID" value="PJG85590.1"/>
    <property type="molecule type" value="Genomic_DNA"/>
</dbReference>
<reference evidence="21 22" key="1">
    <citation type="submission" date="2017-11" db="EMBL/GenBank/DDBJ databases">
        <title>Reclassification of Bisgaard taxon 7 as Conservatibacter flavescens gen. nov., sp. nov.</title>
        <authorList>
            <person name="Christensen H."/>
        </authorList>
    </citation>
    <scope>NUCLEOTIDE SEQUENCE [LARGE SCALE GENOMIC DNA]</scope>
    <source>
        <strain evidence="21 22">7_4</strain>
    </source>
</reference>
<comment type="catalytic activity">
    <reaction evidence="16 18 20">
        <text>L-threonyl-[protein] + FAD = FMN-L-threonyl-[protein] + AMP + H(+)</text>
        <dbReference type="Rhea" id="RHEA:36847"/>
        <dbReference type="Rhea" id="RHEA-COMP:11060"/>
        <dbReference type="Rhea" id="RHEA-COMP:11061"/>
        <dbReference type="ChEBI" id="CHEBI:15378"/>
        <dbReference type="ChEBI" id="CHEBI:30013"/>
        <dbReference type="ChEBI" id="CHEBI:57692"/>
        <dbReference type="ChEBI" id="CHEBI:74257"/>
        <dbReference type="ChEBI" id="CHEBI:456215"/>
        <dbReference type="EC" id="2.7.1.180"/>
    </reaction>
</comment>
<evidence type="ECO:0000256" key="8">
    <source>
        <dbReference type="ARBA" id="ARBA00022723"/>
    </source>
</evidence>
<evidence type="ECO:0000256" key="4">
    <source>
        <dbReference type="ARBA" id="ARBA00022475"/>
    </source>
</evidence>
<dbReference type="AlphaFoldDB" id="A0A2M8S365"/>
<evidence type="ECO:0000256" key="11">
    <source>
        <dbReference type="ARBA" id="ARBA00022842"/>
    </source>
</evidence>
<evidence type="ECO:0000256" key="13">
    <source>
        <dbReference type="ARBA" id="ARBA00023139"/>
    </source>
</evidence>
<evidence type="ECO:0000256" key="17">
    <source>
        <dbReference type="ARBA" id="ARBA00060485"/>
    </source>
</evidence>
<evidence type="ECO:0000256" key="7">
    <source>
        <dbReference type="ARBA" id="ARBA00022679"/>
    </source>
</evidence>
<organism evidence="21 22">
    <name type="scientific">Conservatibacter flavescens</name>
    <dbReference type="NCBI Taxonomy" id="28161"/>
    <lineage>
        <taxon>Bacteria</taxon>
        <taxon>Pseudomonadati</taxon>
        <taxon>Pseudomonadota</taxon>
        <taxon>Gammaproteobacteria</taxon>
        <taxon>Pasteurellales</taxon>
        <taxon>Pasteurellaceae</taxon>
        <taxon>Conservatibacter</taxon>
    </lineage>
</organism>
<evidence type="ECO:0000256" key="2">
    <source>
        <dbReference type="ARBA" id="ARBA00011955"/>
    </source>
</evidence>
<dbReference type="Gene3D" id="3.10.520.10">
    <property type="entry name" value="ApbE-like domains"/>
    <property type="match status" value="1"/>
</dbReference>
<keyword evidence="5 20" id="KW-0997">Cell inner membrane</keyword>
<keyword evidence="13" id="KW-0564">Palmitate</keyword>
<evidence type="ECO:0000256" key="12">
    <source>
        <dbReference type="ARBA" id="ARBA00023136"/>
    </source>
</evidence>
<evidence type="ECO:0000256" key="15">
    <source>
        <dbReference type="ARBA" id="ARBA00031306"/>
    </source>
</evidence>
<comment type="subcellular location">
    <subcellularLocation>
        <location evidence="17 20">Cell inner membrane</location>
        <topology evidence="17 20">Lipid-anchor</topology>
        <orientation evidence="17 20">Periplasmic side</orientation>
    </subcellularLocation>
</comment>
<dbReference type="PANTHER" id="PTHR30040">
    <property type="entry name" value="THIAMINE BIOSYNTHESIS LIPOPROTEIN APBE"/>
    <property type="match status" value="1"/>
</dbReference>
<dbReference type="InterPro" id="IPR024932">
    <property type="entry name" value="ApbE"/>
</dbReference>
<dbReference type="Proteomes" id="UP000229329">
    <property type="component" value="Unassembled WGS sequence"/>
</dbReference>
<dbReference type="GO" id="GO:0046872">
    <property type="term" value="F:metal ion binding"/>
    <property type="evidence" value="ECO:0007669"/>
    <property type="project" value="UniProtKB-UniRule"/>
</dbReference>
<evidence type="ECO:0000256" key="18">
    <source>
        <dbReference type="PIRNR" id="PIRNR006268"/>
    </source>
</evidence>
<dbReference type="InterPro" id="IPR003374">
    <property type="entry name" value="ApbE-like_sf"/>
</dbReference>
<dbReference type="SUPFAM" id="SSF143631">
    <property type="entry name" value="ApbE-like"/>
    <property type="match status" value="1"/>
</dbReference>
<feature type="binding site" evidence="19">
    <location>
        <position position="301"/>
    </location>
    <ligand>
        <name>Mg(2+)</name>
        <dbReference type="ChEBI" id="CHEBI:18420"/>
    </ligand>
</feature>
<keyword evidence="7 18" id="KW-0808">Transferase</keyword>
<evidence type="ECO:0000256" key="3">
    <source>
        <dbReference type="ARBA" id="ARBA00016337"/>
    </source>
</evidence>
<proteinExistence type="inferred from homology"/>
<sequence length="348" mass="38505">MKRLFLFCLISLGLLTACDEQPKTEVVTLEGKTMGTTYHIKYIDKGLPAVTSEMAKTLQADIDGLLKEVNNKMSTYQNDSELSRFNQNPSTSAVAVSPELATVIKEAIRLNQVTDGALDVTVGPVVNLWGFGPEKRPERQPTEEQLAERQGWIGIDKIQLEQQNNQWLLTKALPQVYIDLSSIAKGYGVDVVAEYLEKHGIQNYMVEIGGEIRAKGKNIENNDWQIAIEKPTEDGSRAIENVIGLKNMAMATSGNYRIYFEENGQRFAHEIDPKTGKPIQHHLASITVLSESAMTADGLSTGLYVLGEEKALEIAEQENLAVLLIIKTKEGFTTKMSTAFAKILNTQS</sequence>
<dbReference type="PROSITE" id="PS51257">
    <property type="entry name" value="PROKAR_LIPOPROTEIN"/>
    <property type="match status" value="1"/>
</dbReference>
<comment type="caution">
    <text evidence="21">The sequence shown here is derived from an EMBL/GenBank/DDBJ whole genome shotgun (WGS) entry which is preliminary data.</text>
</comment>
<dbReference type="Pfam" id="PF02424">
    <property type="entry name" value="ApbE"/>
    <property type="match status" value="1"/>
</dbReference>
<keyword evidence="4" id="KW-1003">Cell membrane</keyword>
<dbReference type="PANTHER" id="PTHR30040:SF2">
    <property type="entry name" value="FAD:PROTEIN FMN TRANSFERASE"/>
    <property type="match status" value="1"/>
</dbReference>
<dbReference type="PIRSF" id="PIRSF006268">
    <property type="entry name" value="ApbE"/>
    <property type="match status" value="1"/>
</dbReference>
<evidence type="ECO:0000256" key="9">
    <source>
        <dbReference type="ARBA" id="ARBA00022729"/>
    </source>
</evidence>
<accession>A0A2M8S365</accession>
<dbReference type="GO" id="GO:0005886">
    <property type="term" value="C:plasma membrane"/>
    <property type="evidence" value="ECO:0007669"/>
    <property type="project" value="UniProtKB-SubCell"/>
</dbReference>
<keyword evidence="6 18" id="KW-0285">Flavoprotein</keyword>
<evidence type="ECO:0000313" key="22">
    <source>
        <dbReference type="Proteomes" id="UP000229329"/>
    </source>
</evidence>
<evidence type="ECO:0000313" key="21">
    <source>
        <dbReference type="EMBL" id="PJG85590.1"/>
    </source>
</evidence>
<feature type="binding site" evidence="19">
    <location>
        <position position="297"/>
    </location>
    <ligand>
        <name>Mg(2+)</name>
        <dbReference type="ChEBI" id="CHEBI:18420"/>
    </ligand>
</feature>
<keyword evidence="8 18" id="KW-0479">Metal-binding</keyword>
<name>A0A2M8S365_9PAST</name>
<evidence type="ECO:0000256" key="14">
    <source>
        <dbReference type="ARBA" id="ARBA00023288"/>
    </source>
</evidence>
<keyword evidence="14 20" id="KW-0449">Lipoprotein</keyword>
<protein>
    <recommendedName>
        <fullName evidence="3 18">FAD:protein FMN transferase</fullName>
        <ecNumber evidence="2 18">2.7.1.180</ecNumber>
    </recommendedName>
    <alternativeName>
        <fullName evidence="15 18">Flavin transferase</fullName>
    </alternativeName>
</protein>
<comment type="function">
    <text evidence="20">Flavin transferase that catalyzes the transfer of the FMN moiety of FAD and its covalent binding to the hydroxyl group of a threonine residue in a target flavoprotein.</text>
</comment>
<comment type="cofactor">
    <cofactor evidence="19">
        <name>Mg(2+)</name>
        <dbReference type="ChEBI" id="CHEBI:18420"/>
    </cofactor>
    <cofactor evidence="19">
        <name>Mn(2+)</name>
        <dbReference type="ChEBI" id="CHEBI:29035"/>
    </cofactor>
    <text evidence="19">Magnesium. Can also use manganese.</text>
</comment>
<evidence type="ECO:0000256" key="1">
    <source>
        <dbReference type="ARBA" id="ARBA00008282"/>
    </source>
</evidence>
<keyword evidence="11 18" id="KW-0460">Magnesium</keyword>
<dbReference type="OrthoDB" id="9778595at2"/>
<evidence type="ECO:0000256" key="19">
    <source>
        <dbReference type="PIRSR" id="PIRSR006268-2"/>
    </source>
</evidence>
<dbReference type="RefSeq" id="WP_100288546.1">
    <property type="nucleotide sequence ID" value="NZ_PHHA01000009.1"/>
</dbReference>
<keyword evidence="12" id="KW-0472">Membrane</keyword>
<feature type="binding site" evidence="19">
    <location>
        <position position="182"/>
    </location>
    <ligand>
        <name>Mg(2+)</name>
        <dbReference type="ChEBI" id="CHEBI:18420"/>
    </ligand>
</feature>
<keyword evidence="22" id="KW-1185">Reference proteome</keyword>
<evidence type="ECO:0000256" key="16">
    <source>
        <dbReference type="ARBA" id="ARBA00048540"/>
    </source>
</evidence>